<comment type="similarity">
    <text evidence="1">Belongs to the amidase family.</text>
</comment>
<dbReference type="Proteomes" id="UP000799537">
    <property type="component" value="Unassembled WGS sequence"/>
</dbReference>
<dbReference type="InterPro" id="IPR036928">
    <property type="entry name" value="AS_sf"/>
</dbReference>
<dbReference type="Pfam" id="PF01425">
    <property type="entry name" value="Amidase"/>
    <property type="match status" value="1"/>
</dbReference>
<accession>A0A6A6CSP7</accession>
<keyword evidence="4" id="KW-1185">Reference proteome</keyword>
<sequence length="600" mass="65417">MSNPPQAFFINRPPAKETNIAWKEPPPPNNPVVRGLPLHYGAIAISNLNFVQNILWSNAGFSSLRDREELKRFEPRYDPTVVKTNGPSSTNISSAELLKGLLEEDWTSKKPQDKAFPSTLDYYEAYKSGSVTPTDVAKVLLPLLQRDGKDTREHAVAFLQVREDLVLEAAEESTRRWKEGRPLSPLDGVPVAVKDEVDLTGYKKCYGSNLDFTRSDDVTSHCVKMWQDAGALVMGKTVMHELGCDITGNNPTKGTPLNPNNTNYYCGGSSSGSAYSVAAGLMPLTEGNDGGGSIRIPANYCGLYGLKTTHGRVSEAPTTGLARSTGVAGPIAANMVDLEIGYRIMSQPTPLDNDPPIVIPPGQVNLQSNRNKVLGIYKPWFDLADEDVKAACNKAIDYLTSKLGYEKVDITIPMVHEGQLAHAMTILSELCQGVKASDTHKLSAPNKVLLSVARKTTSVDFLQAQRLRNLIIQHLSDLYTKHPSLIILTPTTPSAGWRIEPGDLPHGLTNANKQLRNMTYAWLANFSGCPSISVPVGYAEDPEGKVPIGLMGMGEWCGEDELLAFGYDCERFVGEVLEGGRVRPGGRWVDVLGRAREGKV</sequence>
<evidence type="ECO:0000259" key="2">
    <source>
        <dbReference type="Pfam" id="PF01425"/>
    </source>
</evidence>
<dbReference type="InterPro" id="IPR020556">
    <property type="entry name" value="Amidase_CS"/>
</dbReference>
<name>A0A6A6CSP7_ZASCE</name>
<evidence type="ECO:0000256" key="1">
    <source>
        <dbReference type="ARBA" id="ARBA00009199"/>
    </source>
</evidence>
<dbReference type="AlphaFoldDB" id="A0A6A6CSP7"/>
<evidence type="ECO:0000313" key="4">
    <source>
        <dbReference type="Proteomes" id="UP000799537"/>
    </source>
</evidence>
<dbReference type="Gene3D" id="3.90.1300.10">
    <property type="entry name" value="Amidase signature (AS) domain"/>
    <property type="match status" value="1"/>
</dbReference>
<gene>
    <name evidence="3" type="ORF">M409DRAFT_19780</name>
</gene>
<dbReference type="InterPro" id="IPR023631">
    <property type="entry name" value="Amidase_dom"/>
</dbReference>
<dbReference type="EMBL" id="ML993586">
    <property type="protein sequence ID" value="KAF2170174.1"/>
    <property type="molecule type" value="Genomic_DNA"/>
</dbReference>
<dbReference type="PANTHER" id="PTHR11895">
    <property type="entry name" value="TRANSAMIDASE"/>
    <property type="match status" value="1"/>
</dbReference>
<dbReference type="PANTHER" id="PTHR11895:SF67">
    <property type="entry name" value="AMIDASE DOMAIN-CONTAINING PROTEIN"/>
    <property type="match status" value="1"/>
</dbReference>
<dbReference type="GO" id="GO:0003824">
    <property type="term" value="F:catalytic activity"/>
    <property type="evidence" value="ECO:0007669"/>
    <property type="project" value="InterPro"/>
</dbReference>
<organism evidence="3 4">
    <name type="scientific">Zasmidium cellare ATCC 36951</name>
    <dbReference type="NCBI Taxonomy" id="1080233"/>
    <lineage>
        <taxon>Eukaryota</taxon>
        <taxon>Fungi</taxon>
        <taxon>Dikarya</taxon>
        <taxon>Ascomycota</taxon>
        <taxon>Pezizomycotina</taxon>
        <taxon>Dothideomycetes</taxon>
        <taxon>Dothideomycetidae</taxon>
        <taxon>Mycosphaerellales</taxon>
        <taxon>Mycosphaerellaceae</taxon>
        <taxon>Zasmidium</taxon>
    </lineage>
</organism>
<evidence type="ECO:0000313" key="3">
    <source>
        <dbReference type="EMBL" id="KAF2170174.1"/>
    </source>
</evidence>
<dbReference type="OrthoDB" id="421993at2759"/>
<dbReference type="InterPro" id="IPR000120">
    <property type="entry name" value="Amidase"/>
</dbReference>
<proteinExistence type="inferred from homology"/>
<dbReference type="PROSITE" id="PS00571">
    <property type="entry name" value="AMIDASES"/>
    <property type="match status" value="1"/>
</dbReference>
<dbReference type="SUPFAM" id="SSF75304">
    <property type="entry name" value="Amidase signature (AS) enzymes"/>
    <property type="match status" value="1"/>
</dbReference>
<reference evidence="3" key="1">
    <citation type="journal article" date="2020" name="Stud. Mycol.">
        <title>101 Dothideomycetes genomes: a test case for predicting lifestyles and emergence of pathogens.</title>
        <authorList>
            <person name="Haridas S."/>
            <person name="Albert R."/>
            <person name="Binder M."/>
            <person name="Bloem J."/>
            <person name="Labutti K."/>
            <person name="Salamov A."/>
            <person name="Andreopoulos B."/>
            <person name="Baker S."/>
            <person name="Barry K."/>
            <person name="Bills G."/>
            <person name="Bluhm B."/>
            <person name="Cannon C."/>
            <person name="Castanera R."/>
            <person name="Culley D."/>
            <person name="Daum C."/>
            <person name="Ezra D."/>
            <person name="Gonzalez J."/>
            <person name="Henrissat B."/>
            <person name="Kuo A."/>
            <person name="Liang C."/>
            <person name="Lipzen A."/>
            <person name="Lutzoni F."/>
            <person name="Magnuson J."/>
            <person name="Mondo S."/>
            <person name="Nolan M."/>
            <person name="Ohm R."/>
            <person name="Pangilinan J."/>
            <person name="Park H.-J."/>
            <person name="Ramirez L."/>
            <person name="Alfaro M."/>
            <person name="Sun H."/>
            <person name="Tritt A."/>
            <person name="Yoshinaga Y."/>
            <person name="Zwiers L.-H."/>
            <person name="Turgeon B."/>
            <person name="Goodwin S."/>
            <person name="Spatafora J."/>
            <person name="Crous P."/>
            <person name="Grigoriev I."/>
        </authorList>
    </citation>
    <scope>NUCLEOTIDE SEQUENCE</scope>
    <source>
        <strain evidence="3">ATCC 36951</strain>
    </source>
</reference>
<dbReference type="RefSeq" id="XP_033671063.1">
    <property type="nucleotide sequence ID" value="XM_033805093.1"/>
</dbReference>
<feature type="domain" description="Amidase" evidence="2">
    <location>
        <begin position="155"/>
        <end position="563"/>
    </location>
</feature>
<protein>
    <recommendedName>
        <fullName evidence="2">Amidase domain-containing protein</fullName>
    </recommendedName>
</protein>
<dbReference type="GeneID" id="54558365"/>